<name>A0A1F6DDP3_9BACT</name>
<gene>
    <name evidence="1" type="ORF">A3C89_01075</name>
</gene>
<sequence>MLARHASDADRAEADAIIEYKLGHARPRVIGGIVALRLLFETVRMPKMARRAGSERFMLMWLYLTTLSDMLDSMSASLAPDELRDRVHASLLLRSISVRILALLHQARMPSSRIRNVEMLLEKLREHCIREVSGRSAQAKQLTSSACRNRHRAKMHLCAELFMHMLYPLSALSAQDVQTFATFMARTQMIGDVADLSQDILLKNHDNAACMKLLLFPKEYEAMLAYAHKHPREKVNPRTLRRHVPYAYYALLRWHAQLGNVMVANRGDPACRLLRWWGSMFFLLYPNLRNCIYRIAPHRAVF</sequence>
<reference evidence="1 2" key="1">
    <citation type="journal article" date="2016" name="Nat. Commun.">
        <title>Thousands of microbial genomes shed light on interconnected biogeochemical processes in an aquifer system.</title>
        <authorList>
            <person name="Anantharaman K."/>
            <person name="Brown C.T."/>
            <person name="Hug L.A."/>
            <person name="Sharon I."/>
            <person name="Castelle C.J."/>
            <person name="Probst A.J."/>
            <person name="Thomas B.C."/>
            <person name="Singh A."/>
            <person name="Wilkins M.J."/>
            <person name="Karaoz U."/>
            <person name="Brodie E.L."/>
            <person name="Williams K.H."/>
            <person name="Hubbard S.S."/>
            <person name="Banfield J.F."/>
        </authorList>
    </citation>
    <scope>NUCLEOTIDE SEQUENCE [LARGE SCALE GENOMIC DNA]</scope>
</reference>
<dbReference type="EMBL" id="MFLF01000014">
    <property type="protein sequence ID" value="OGG59534.1"/>
    <property type="molecule type" value="Genomic_DNA"/>
</dbReference>
<evidence type="ECO:0000313" key="2">
    <source>
        <dbReference type="Proteomes" id="UP000178794"/>
    </source>
</evidence>
<comment type="caution">
    <text evidence="1">The sequence shown here is derived from an EMBL/GenBank/DDBJ whole genome shotgun (WGS) entry which is preliminary data.</text>
</comment>
<accession>A0A1F6DDP3</accession>
<dbReference type="Proteomes" id="UP000178794">
    <property type="component" value="Unassembled WGS sequence"/>
</dbReference>
<dbReference type="AlphaFoldDB" id="A0A1F6DDP3"/>
<proteinExistence type="predicted"/>
<organism evidence="1 2">
    <name type="scientific">Candidatus Kaiserbacteria bacterium RIFCSPHIGHO2_02_FULL_50_50</name>
    <dbReference type="NCBI Taxonomy" id="1798492"/>
    <lineage>
        <taxon>Bacteria</taxon>
        <taxon>Candidatus Kaiseribacteriota</taxon>
    </lineage>
</organism>
<protein>
    <submittedName>
        <fullName evidence="1">Uncharacterized protein</fullName>
    </submittedName>
</protein>
<evidence type="ECO:0000313" key="1">
    <source>
        <dbReference type="EMBL" id="OGG59534.1"/>
    </source>
</evidence>